<dbReference type="AlphaFoldDB" id="A0A7W8KM86"/>
<reference evidence="2 3" key="3">
    <citation type="submission" date="2020-08" db="EMBL/GenBank/DDBJ databases">
        <title>Genomic Encyclopedia of Type Strains, Phase IV (KMG-IV): sequencing the most valuable type-strain genomes for metagenomic binning, comparative biology and taxonomic classification.</title>
        <authorList>
            <person name="Goeker M."/>
        </authorList>
    </citation>
    <scope>NUCLEOTIDE SEQUENCE [LARGE SCALE GENOMIC DNA]</scope>
    <source>
        <strain evidence="2 3">DSM 27521</strain>
    </source>
</reference>
<dbReference type="Proteomes" id="UP000539473">
    <property type="component" value="Unassembled WGS sequence"/>
</dbReference>
<dbReference type="EMBL" id="BNAJ01000023">
    <property type="protein sequence ID" value="GHF65167.1"/>
    <property type="molecule type" value="Genomic_DNA"/>
</dbReference>
<evidence type="ECO:0000313" key="2">
    <source>
        <dbReference type="EMBL" id="MBB5379199.1"/>
    </source>
</evidence>
<organism evidence="2 3">
    <name type="scientific">Deinococcus metalli</name>
    <dbReference type="NCBI Taxonomy" id="1141878"/>
    <lineage>
        <taxon>Bacteria</taxon>
        <taxon>Thermotogati</taxon>
        <taxon>Deinococcota</taxon>
        <taxon>Deinococci</taxon>
        <taxon>Deinococcales</taxon>
        <taxon>Deinococcaceae</taxon>
        <taxon>Deinococcus</taxon>
    </lineage>
</organism>
<gene>
    <name evidence="1" type="ORF">GCM10017781_46130</name>
    <name evidence="2" type="ORF">HNQ07_004714</name>
</gene>
<protein>
    <submittedName>
        <fullName evidence="2">Uncharacterized protein</fullName>
    </submittedName>
</protein>
<name>A0A7W8KM86_9DEIO</name>
<reference evidence="1" key="1">
    <citation type="journal article" date="2014" name="Int. J. Syst. Evol. Microbiol.">
        <title>Complete genome of a new Firmicutes species belonging to the dominant human colonic microbiota ('Ruminococcus bicirculans') reveals two chromosomes and a selective capacity to utilize plant glucans.</title>
        <authorList>
            <consortium name="NISC Comparative Sequencing Program"/>
            <person name="Wegmann U."/>
            <person name="Louis P."/>
            <person name="Goesmann A."/>
            <person name="Henrissat B."/>
            <person name="Duncan S.H."/>
            <person name="Flint H.J."/>
        </authorList>
    </citation>
    <scope>NUCLEOTIDE SEQUENCE</scope>
    <source>
        <strain evidence="1">CGMCC 1.18437</strain>
    </source>
</reference>
<keyword evidence="4" id="KW-1185">Reference proteome</keyword>
<dbReference type="EMBL" id="JACHFK010000023">
    <property type="protein sequence ID" value="MBB5379199.1"/>
    <property type="molecule type" value="Genomic_DNA"/>
</dbReference>
<comment type="caution">
    <text evidence="2">The sequence shown here is derived from an EMBL/GenBank/DDBJ whole genome shotgun (WGS) entry which is preliminary data.</text>
</comment>
<evidence type="ECO:0000313" key="4">
    <source>
        <dbReference type="Proteomes" id="UP000619376"/>
    </source>
</evidence>
<accession>A0A7W8KM86</accession>
<sequence>MTDLLQPCDVCEKLPGMIDRHGLPLCPRCGREQLLADGMAEHLRLVLQHHVRPHLQATVKTWAEYWVATGLLEEEDAVSTAEWGLSLYFKDPYLMARELLTAPLEEKRLT</sequence>
<reference evidence="1" key="4">
    <citation type="submission" date="2024-05" db="EMBL/GenBank/DDBJ databases">
        <authorList>
            <person name="Sun Q."/>
            <person name="Zhou Y."/>
        </authorList>
    </citation>
    <scope>NUCLEOTIDE SEQUENCE</scope>
    <source>
        <strain evidence="1">CGMCC 1.18437</strain>
    </source>
</reference>
<dbReference type="Proteomes" id="UP000619376">
    <property type="component" value="Unassembled WGS sequence"/>
</dbReference>
<proteinExistence type="predicted"/>
<reference evidence="4" key="2">
    <citation type="journal article" date="2019" name="Int. J. Syst. Evol. Microbiol.">
        <title>The Global Catalogue of Microorganisms (GCM) 10K type strain sequencing project: providing services to taxonomists for standard genome sequencing and annotation.</title>
        <authorList>
            <consortium name="The Broad Institute Genomics Platform"/>
            <consortium name="The Broad Institute Genome Sequencing Center for Infectious Disease"/>
            <person name="Wu L."/>
            <person name="Ma J."/>
        </authorList>
    </citation>
    <scope>NUCLEOTIDE SEQUENCE [LARGE SCALE GENOMIC DNA]</scope>
    <source>
        <strain evidence="4">CGMCC 1.18437</strain>
    </source>
</reference>
<evidence type="ECO:0000313" key="1">
    <source>
        <dbReference type="EMBL" id="GHF65167.1"/>
    </source>
</evidence>
<evidence type="ECO:0000313" key="3">
    <source>
        <dbReference type="Proteomes" id="UP000539473"/>
    </source>
</evidence>
<dbReference type="RefSeq" id="WP_184116316.1">
    <property type="nucleotide sequence ID" value="NZ_BNAJ01000023.1"/>
</dbReference>